<comment type="caution">
    <text evidence="1">The sequence shown here is derived from an EMBL/GenBank/DDBJ whole genome shotgun (WGS) entry which is preliminary data.</text>
</comment>
<dbReference type="AlphaFoldDB" id="A0A0M3DEE4"/>
<evidence type="ECO:0000313" key="1">
    <source>
        <dbReference type="EMBL" id="KKX99848.1"/>
    </source>
</evidence>
<dbReference type="PATRIC" id="fig|1629550.3.peg.3009"/>
<accession>A0A0M3DEE4</accession>
<evidence type="ECO:0000313" key="2">
    <source>
        <dbReference type="Proteomes" id="UP000034407"/>
    </source>
</evidence>
<organism evidence="1 2">
    <name type="scientific">Paraclostridium benzoelyticum</name>
    <dbReference type="NCBI Taxonomy" id="1629550"/>
    <lineage>
        <taxon>Bacteria</taxon>
        <taxon>Bacillati</taxon>
        <taxon>Bacillota</taxon>
        <taxon>Clostridia</taxon>
        <taxon>Peptostreptococcales</taxon>
        <taxon>Peptostreptococcaceae</taxon>
        <taxon>Paraclostridium</taxon>
    </lineage>
</organism>
<name>A0A0M3DEE4_9FIRM</name>
<gene>
    <name evidence="1" type="ORF">VN21_17390</name>
</gene>
<reference evidence="1 2" key="1">
    <citation type="submission" date="2015-04" db="EMBL/GenBank/DDBJ databases">
        <title>Microcin producing Clostridium sp. JC272T.</title>
        <authorList>
            <person name="Jyothsna T."/>
            <person name="Sasikala C."/>
            <person name="Ramana C."/>
        </authorList>
    </citation>
    <scope>NUCLEOTIDE SEQUENCE [LARGE SCALE GENOMIC DNA]</scope>
    <source>
        <strain evidence="1 2">JC272</strain>
    </source>
</reference>
<dbReference type="EMBL" id="LBBT01000360">
    <property type="protein sequence ID" value="KKX99848.1"/>
    <property type="molecule type" value="Genomic_DNA"/>
</dbReference>
<dbReference type="RefSeq" id="WP_046824381.1">
    <property type="nucleotide sequence ID" value="NZ_LBBT01000360.1"/>
</dbReference>
<sequence length="152" mass="17701">MKDIKITTKIGFALLGLIKKMNIKDKIIKMSKEQMQLSAKKDMLFRELYSRNENKDEDITEEVAMRLLNEHVDIAKQISDIDVVLNDSGIEFAFDIIEKLPEVEKEFNKTMATIYGVKEKEIEEKEIDEVVEMIMAVFNSKSFQGLFKKMNK</sequence>
<proteinExistence type="predicted"/>
<dbReference type="Proteomes" id="UP000034407">
    <property type="component" value="Unassembled WGS sequence"/>
</dbReference>
<protein>
    <submittedName>
        <fullName evidence="1">Uncharacterized protein</fullName>
    </submittedName>
</protein>
<keyword evidence="2" id="KW-1185">Reference proteome</keyword>